<dbReference type="STRING" id="1229727.Ga0080559_TMP4817"/>
<gene>
    <name evidence="3" type="ORF">Ga0080559_TMP4817</name>
</gene>
<keyword evidence="4" id="KW-1185">Reference proteome</keyword>
<evidence type="ECO:0000313" key="4">
    <source>
        <dbReference type="Proteomes" id="UP000186559"/>
    </source>
</evidence>
<evidence type="ECO:0000256" key="1">
    <source>
        <dbReference type="SAM" id="MobiDB-lite"/>
    </source>
</evidence>
<evidence type="ECO:0000313" key="3">
    <source>
        <dbReference type="EMBL" id="APX25613.1"/>
    </source>
</evidence>
<organism evidence="3 4">
    <name type="scientific">Salipiger profundus</name>
    <dbReference type="NCBI Taxonomy" id="1229727"/>
    <lineage>
        <taxon>Bacteria</taxon>
        <taxon>Pseudomonadati</taxon>
        <taxon>Pseudomonadota</taxon>
        <taxon>Alphaproteobacteria</taxon>
        <taxon>Rhodobacterales</taxon>
        <taxon>Roseobacteraceae</taxon>
        <taxon>Salipiger</taxon>
    </lineage>
</organism>
<dbReference type="NCBIfam" id="NF033579">
    <property type="entry name" value="transpos_IS5_2"/>
    <property type="match status" value="1"/>
</dbReference>
<reference evidence="3 4" key="1">
    <citation type="submission" date="2016-03" db="EMBL/GenBank/DDBJ databases">
        <title>Deep-sea bacteria in the southern Pacific.</title>
        <authorList>
            <person name="Tang K."/>
        </authorList>
    </citation>
    <scope>NUCLEOTIDE SEQUENCE [LARGE SCALE GENOMIC DNA]</scope>
    <source>
        <strain evidence="3 4">JLT2016</strain>
    </source>
</reference>
<name>A0A1U7DBV3_9RHOB</name>
<dbReference type="InterPro" id="IPR025668">
    <property type="entry name" value="Tnp_DDE_dom"/>
</dbReference>
<dbReference type="KEGG" id="tpro:Ga0080559_TMP4817"/>
<sequence>MSRPLPPNYKTKNWPAYNEALKQRGSLTIWFDPDMVWVPRPTGKQGRQRLYSDAAIQTCLTMKVLFGMALRQTTGFVESLLRLVGLDWAVPDFSTLSRRQKALVVTVPYRGSEGPLNLLIDSTGIKAEGEGEWHARKHGGAKRRLWRKIHIGVDEQTLEIRAIEVTGSRVGPSRQHPADAPAGQWMRRCCPSCWIRSRQMRKSRQSPRTEHTTRASATTRSQIEAHTPSFRRAKTPSRGSLRPPAPLPGTRHCAHRNTSAAPFGESGADTTAEAAPRRRCTA</sequence>
<dbReference type="Pfam" id="PF13737">
    <property type="entry name" value="DDE_Tnp_1_5"/>
    <property type="match status" value="1"/>
</dbReference>
<feature type="compositionally biased region" description="Polar residues" evidence="1">
    <location>
        <begin position="214"/>
        <end position="224"/>
    </location>
</feature>
<feature type="domain" description="Transposase DDE" evidence="2">
    <location>
        <begin position="22"/>
        <end position="130"/>
    </location>
</feature>
<dbReference type="InterPro" id="IPR053520">
    <property type="entry name" value="Transposase_Tn903"/>
</dbReference>
<dbReference type="InterPro" id="IPR053172">
    <property type="entry name" value="Tn903_transposase"/>
</dbReference>
<dbReference type="EMBL" id="CP014796">
    <property type="protein sequence ID" value="APX25613.1"/>
    <property type="molecule type" value="Genomic_DNA"/>
</dbReference>
<proteinExistence type="predicted"/>
<dbReference type="Proteomes" id="UP000186559">
    <property type="component" value="Chromosome"/>
</dbReference>
<evidence type="ECO:0000259" key="2">
    <source>
        <dbReference type="Pfam" id="PF13737"/>
    </source>
</evidence>
<accession>A0A1U7DBV3</accession>
<dbReference type="PANTHER" id="PTHR34631">
    <property type="match status" value="1"/>
</dbReference>
<protein>
    <submittedName>
        <fullName evidence="3">Transposase DDE domain-containing protein</fullName>
    </submittedName>
</protein>
<feature type="region of interest" description="Disordered" evidence="1">
    <location>
        <begin position="198"/>
        <end position="282"/>
    </location>
</feature>
<dbReference type="PANTHER" id="PTHR34631:SF3">
    <property type="entry name" value="ISSOD12 TRANSPOSASE TNPA_ISSOD12"/>
    <property type="match status" value="1"/>
</dbReference>
<dbReference type="AlphaFoldDB" id="A0A1U7DBV3"/>